<dbReference type="GO" id="GO:0003677">
    <property type="term" value="F:DNA binding"/>
    <property type="evidence" value="ECO:0007669"/>
    <property type="project" value="InterPro"/>
</dbReference>
<dbReference type="PROSITE" id="PS00622">
    <property type="entry name" value="HTH_LUXR_1"/>
    <property type="match status" value="1"/>
</dbReference>
<evidence type="ECO:0000313" key="5">
    <source>
        <dbReference type="Proteomes" id="UP000515947"/>
    </source>
</evidence>
<proteinExistence type="predicted"/>
<dbReference type="GO" id="GO:0006355">
    <property type="term" value="P:regulation of DNA-templated transcription"/>
    <property type="evidence" value="ECO:0007669"/>
    <property type="project" value="InterPro"/>
</dbReference>
<sequence>MSAGLLTPTGEIPSPLSVVSAMMGSVAPYADTDLRVPILGRDRELAQLTDLLGVDEGPRSRAVLLAGDAGVGKTRLLTELLDRAAVAGWRTAVGHCLDFGDSALPYLPFSELFGRLAQQQPETVRALAGSYPALDHLQPGRRLLSGSGTAPGEGIARGDLFAAVHGALEQLAEETPLLVVLEDVHWADRSTRDLLTYLFTRPFLTPVAVVASYRSDDLHRRHPLRAAVAEWARLPGVQRLQLPPLGDDDVRRLLRTLHGGDLDPAALRAIVDRAEGNAFFAEELLNAELGDCGPQGLPEDLADLLLVRLDRLEEESREVIRAAAVAGRRVSHALLSTVVGLDGPTLDRALRGAVESHVLVRVGDDGYAFRHALLAEAVYDDLLPGERVRLHATYADAIASHRVAGTAAELARHARAAHDLDTALRAGIEAGDDAMSVGGPDEAARHYESALELLVDPGRSLPEGVDRVSLVIRAGDAVTASGHPTRARKLIEEHLLRLPADAPALHRARLLMAAAAAILLTEWSEDALPFTTEALELVPAEPTPLRARLLAVHAGAQLQRDHHAEAAQFASEALSLAQKLDLPTVVADATTTLAGVDQLTGDPDSAIRALTGIVDQARETHDTLSEMRGLYLLGGVHLERGRLDEARTTFRLAAEVARDAGRPWAPYGFDARLLEALTCYQVGDWDGVGDVVDREAPGPPVAEALLDAVALAVAAGRGEAVALEQLPRLQAMWDRDGVLAITSGGAAIDLLGDAGRLEDALVLHDELIGTVSRIWNEHFQARIRIVALLLGQLASAAAAGTADRSRLLAPVPDLLVAVERVQERVRTLRHPFGPEGRAWVARVHAEHLRLRWLTGVEPPAEDELVAAWRAAVAAFAELGHVFETARSQARLGAVLAAAGDTDAARPLLAEARASAGRLGAAPLLAELRRFGPSGLRDRSPGASGPAALTAREREILTLVAAGRSNGEIARQLFISAKTVSVHVSNILAKLGAAGRTEAAAIARRDGLLP</sequence>
<dbReference type="RefSeq" id="WP_187580060.1">
    <property type="nucleotide sequence ID" value="NZ_CP060713.1"/>
</dbReference>
<dbReference type="Pfam" id="PF00196">
    <property type="entry name" value="GerE"/>
    <property type="match status" value="1"/>
</dbReference>
<organism evidence="4 5">
    <name type="scientific">Nocardioides mesophilus</name>
    <dbReference type="NCBI Taxonomy" id="433659"/>
    <lineage>
        <taxon>Bacteria</taxon>
        <taxon>Bacillati</taxon>
        <taxon>Actinomycetota</taxon>
        <taxon>Actinomycetes</taxon>
        <taxon>Propionibacteriales</taxon>
        <taxon>Nocardioidaceae</taxon>
        <taxon>Nocardioides</taxon>
    </lineage>
</organism>
<dbReference type="PANTHER" id="PTHR16305">
    <property type="entry name" value="TESTICULAR SOLUBLE ADENYLYL CYCLASE"/>
    <property type="match status" value="1"/>
</dbReference>
<dbReference type="PRINTS" id="PR00038">
    <property type="entry name" value="HTHLUXR"/>
</dbReference>
<evidence type="ECO:0000256" key="2">
    <source>
        <dbReference type="ARBA" id="ARBA00022840"/>
    </source>
</evidence>
<dbReference type="GO" id="GO:0005737">
    <property type="term" value="C:cytoplasm"/>
    <property type="evidence" value="ECO:0007669"/>
    <property type="project" value="TreeGrafter"/>
</dbReference>
<gene>
    <name evidence="4" type="ORF">H9L09_07700</name>
</gene>
<dbReference type="PROSITE" id="PS50043">
    <property type="entry name" value="HTH_LUXR_2"/>
    <property type="match status" value="1"/>
</dbReference>
<evidence type="ECO:0000256" key="1">
    <source>
        <dbReference type="ARBA" id="ARBA00022741"/>
    </source>
</evidence>
<dbReference type="Gene3D" id="1.10.10.10">
    <property type="entry name" value="Winged helix-like DNA-binding domain superfamily/Winged helix DNA-binding domain"/>
    <property type="match status" value="1"/>
</dbReference>
<dbReference type="GO" id="GO:0004016">
    <property type="term" value="F:adenylate cyclase activity"/>
    <property type="evidence" value="ECO:0007669"/>
    <property type="project" value="TreeGrafter"/>
</dbReference>
<dbReference type="GO" id="GO:0005524">
    <property type="term" value="F:ATP binding"/>
    <property type="evidence" value="ECO:0007669"/>
    <property type="project" value="UniProtKB-KW"/>
</dbReference>
<dbReference type="InterPro" id="IPR041664">
    <property type="entry name" value="AAA_16"/>
</dbReference>
<dbReference type="PANTHER" id="PTHR16305:SF35">
    <property type="entry name" value="TRANSCRIPTIONAL ACTIVATOR DOMAIN"/>
    <property type="match status" value="1"/>
</dbReference>
<name>A0A7G9RF45_9ACTN</name>
<dbReference type="InterPro" id="IPR027417">
    <property type="entry name" value="P-loop_NTPase"/>
</dbReference>
<dbReference type="SMART" id="SM00421">
    <property type="entry name" value="HTH_LUXR"/>
    <property type="match status" value="1"/>
</dbReference>
<dbReference type="SUPFAM" id="SSF46894">
    <property type="entry name" value="C-terminal effector domain of the bipartite response regulators"/>
    <property type="match status" value="1"/>
</dbReference>
<dbReference type="InterPro" id="IPR036388">
    <property type="entry name" value="WH-like_DNA-bd_sf"/>
</dbReference>
<dbReference type="SUPFAM" id="SSF48452">
    <property type="entry name" value="TPR-like"/>
    <property type="match status" value="2"/>
</dbReference>
<dbReference type="Gene3D" id="1.25.40.10">
    <property type="entry name" value="Tetratricopeptide repeat domain"/>
    <property type="match status" value="1"/>
</dbReference>
<keyword evidence="1" id="KW-0547">Nucleotide-binding</keyword>
<keyword evidence="2" id="KW-0067">ATP-binding</keyword>
<dbReference type="Pfam" id="PF13191">
    <property type="entry name" value="AAA_16"/>
    <property type="match status" value="1"/>
</dbReference>
<dbReference type="Gene3D" id="3.40.50.300">
    <property type="entry name" value="P-loop containing nucleotide triphosphate hydrolases"/>
    <property type="match status" value="1"/>
</dbReference>
<keyword evidence="5" id="KW-1185">Reference proteome</keyword>
<feature type="domain" description="HTH luxR-type" evidence="3">
    <location>
        <begin position="941"/>
        <end position="1006"/>
    </location>
</feature>
<reference evidence="4 5" key="1">
    <citation type="submission" date="2020-08" db="EMBL/GenBank/DDBJ databases">
        <title>Genome sequence of Nocardioides mesophilus KACC 16243T.</title>
        <authorList>
            <person name="Hyun D.-W."/>
            <person name="Bae J.-W."/>
        </authorList>
    </citation>
    <scope>NUCLEOTIDE SEQUENCE [LARGE SCALE GENOMIC DNA]</scope>
    <source>
        <strain evidence="4 5">KACC 16243</strain>
    </source>
</reference>
<dbReference type="SUPFAM" id="SSF52540">
    <property type="entry name" value="P-loop containing nucleoside triphosphate hydrolases"/>
    <property type="match status" value="1"/>
</dbReference>
<dbReference type="InterPro" id="IPR016032">
    <property type="entry name" value="Sig_transdc_resp-reg_C-effctor"/>
</dbReference>
<evidence type="ECO:0000259" key="3">
    <source>
        <dbReference type="PROSITE" id="PS50043"/>
    </source>
</evidence>
<dbReference type="KEGG" id="nmes:H9L09_07700"/>
<dbReference type="InterPro" id="IPR011990">
    <property type="entry name" value="TPR-like_helical_dom_sf"/>
</dbReference>
<dbReference type="AlphaFoldDB" id="A0A7G9RF45"/>
<accession>A0A7G9RF45</accession>
<dbReference type="EMBL" id="CP060713">
    <property type="protein sequence ID" value="QNN54220.1"/>
    <property type="molecule type" value="Genomic_DNA"/>
</dbReference>
<dbReference type="InterPro" id="IPR000792">
    <property type="entry name" value="Tscrpt_reg_LuxR_C"/>
</dbReference>
<evidence type="ECO:0000313" key="4">
    <source>
        <dbReference type="EMBL" id="QNN54220.1"/>
    </source>
</evidence>
<dbReference type="Proteomes" id="UP000515947">
    <property type="component" value="Chromosome"/>
</dbReference>
<dbReference type="CDD" id="cd06170">
    <property type="entry name" value="LuxR_C_like"/>
    <property type="match status" value="1"/>
</dbReference>
<protein>
    <submittedName>
        <fullName evidence="4">AAA family ATPase</fullName>
    </submittedName>
</protein>